<name>A0ABR0ESB7_ZASCE</name>
<proteinExistence type="predicted"/>
<sequence>MRLNSKEAKEDALQRDMFRMRQLPTILKASNALNKVLEIEPGTRMVGNMAVRVWHMPQKPKSWMQVLKELHAGEKSGRDEEEEEEDQPLGGDASITRIHRMQRAQAQTQAGRTPHRPLTRPMRNLDETDGKPAVPRPSIGLSDSFIVKNESGQPYETAVAAGSAKKEGEGNKQKRKLEDSPCLDSSPFAEPSPQNKVSALEKEDVEWLPQIIVTDCDEPLSSTVSIHPSVARQLPPPPAPKPQLFPPIPESAQPASPPIDHAKMLEQPKQDRLPIYWDWLLSKRVCEWLDDEDSTTSTQTELTHIELRNTDNTIQPLRFEAKDFEKVKLTRLTISPEADTERSKNPAIQGPPEQRDWFIFEVQHKNVIVASMEMDEDGVPVDEPDQDPEDFPEDYWLLAMPVCAVTDSKSTSMDLKGSGMLQTTAWKVGAEGFMPSLHGRGVGERFAEEFVNACAGAKGVVEFASIY</sequence>
<evidence type="ECO:0008006" key="4">
    <source>
        <dbReference type="Google" id="ProtNLM"/>
    </source>
</evidence>
<feature type="compositionally biased region" description="Low complexity" evidence="1">
    <location>
        <begin position="103"/>
        <end position="112"/>
    </location>
</feature>
<dbReference type="Proteomes" id="UP001305779">
    <property type="component" value="Unassembled WGS sequence"/>
</dbReference>
<reference evidence="2 3" key="1">
    <citation type="journal article" date="2023" name="G3 (Bethesda)">
        <title>A chromosome-level genome assembly of Zasmidium syzygii isolated from banana leaves.</title>
        <authorList>
            <person name="van Westerhoven A.C."/>
            <person name="Mehrabi R."/>
            <person name="Talebi R."/>
            <person name="Steentjes M.B.F."/>
            <person name="Corcolon B."/>
            <person name="Chong P.A."/>
            <person name="Kema G.H.J."/>
            <person name="Seidl M.F."/>
        </authorList>
    </citation>
    <scope>NUCLEOTIDE SEQUENCE [LARGE SCALE GENOMIC DNA]</scope>
    <source>
        <strain evidence="2 3">P124</strain>
    </source>
</reference>
<feature type="compositionally biased region" description="Basic and acidic residues" evidence="1">
    <location>
        <begin position="164"/>
        <end position="179"/>
    </location>
</feature>
<dbReference type="EMBL" id="JAXOVC010000003">
    <property type="protein sequence ID" value="KAK4504093.1"/>
    <property type="molecule type" value="Genomic_DNA"/>
</dbReference>
<protein>
    <recommendedName>
        <fullName evidence="4">N-acetyltransferase domain-containing protein</fullName>
    </recommendedName>
</protein>
<evidence type="ECO:0000313" key="2">
    <source>
        <dbReference type="EMBL" id="KAK4504093.1"/>
    </source>
</evidence>
<organism evidence="2 3">
    <name type="scientific">Zasmidium cellare</name>
    <name type="common">Wine cellar mold</name>
    <name type="synonym">Racodium cellare</name>
    <dbReference type="NCBI Taxonomy" id="395010"/>
    <lineage>
        <taxon>Eukaryota</taxon>
        <taxon>Fungi</taxon>
        <taxon>Dikarya</taxon>
        <taxon>Ascomycota</taxon>
        <taxon>Pezizomycotina</taxon>
        <taxon>Dothideomycetes</taxon>
        <taxon>Dothideomycetidae</taxon>
        <taxon>Mycosphaerellales</taxon>
        <taxon>Mycosphaerellaceae</taxon>
        <taxon>Zasmidium</taxon>
    </lineage>
</organism>
<comment type="caution">
    <text evidence="2">The sequence shown here is derived from an EMBL/GenBank/DDBJ whole genome shotgun (WGS) entry which is preliminary data.</text>
</comment>
<feature type="region of interest" description="Disordered" evidence="1">
    <location>
        <begin position="157"/>
        <end position="199"/>
    </location>
</feature>
<accession>A0ABR0ESB7</accession>
<gene>
    <name evidence="2" type="ORF">PRZ48_005008</name>
</gene>
<evidence type="ECO:0000256" key="1">
    <source>
        <dbReference type="SAM" id="MobiDB-lite"/>
    </source>
</evidence>
<evidence type="ECO:0000313" key="3">
    <source>
        <dbReference type="Proteomes" id="UP001305779"/>
    </source>
</evidence>
<keyword evidence="3" id="KW-1185">Reference proteome</keyword>
<feature type="region of interest" description="Disordered" evidence="1">
    <location>
        <begin position="100"/>
        <end position="141"/>
    </location>
</feature>